<reference evidence="3" key="1">
    <citation type="submission" date="2016-10" db="EMBL/GenBank/DDBJ databases">
        <authorList>
            <person name="Varghese N."/>
            <person name="Submissions S."/>
        </authorList>
    </citation>
    <scope>NUCLEOTIDE SEQUENCE [LARGE SCALE GENOMIC DNA]</scope>
    <source>
        <strain evidence="3">LMG 26416</strain>
    </source>
</reference>
<sequence>MQSHPVVLAAALAAALALYFLPALIADRRRRTDLLTIALFNAVLGWTVLGWLLALFWAFQRNPPQDLAVQLNEKQRYAGMRGFSRRLSDRVQARAARLADRERPSR</sequence>
<dbReference type="EMBL" id="FOAJ01000011">
    <property type="protein sequence ID" value="SEL68873.1"/>
    <property type="molecule type" value="Genomic_DNA"/>
</dbReference>
<dbReference type="Proteomes" id="UP000199120">
    <property type="component" value="Unassembled WGS sequence"/>
</dbReference>
<feature type="transmembrane region" description="Helical" evidence="1">
    <location>
        <begin position="38"/>
        <end position="59"/>
    </location>
</feature>
<keyword evidence="1" id="KW-0812">Transmembrane</keyword>
<dbReference type="OrthoDB" id="9099722at2"/>
<organism evidence="2 3">
    <name type="scientific">Paraburkholderia caballeronis</name>
    <dbReference type="NCBI Taxonomy" id="416943"/>
    <lineage>
        <taxon>Bacteria</taxon>
        <taxon>Pseudomonadati</taxon>
        <taxon>Pseudomonadota</taxon>
        <taxon>Betaproteobacteria</taxon>
        <taxon>Burkholderiales</taxon>
        <taxon>Burkholderiaceae</taxon>
        <taxon>Paraburkholderia</taxon>
    </lineage>
</organism>
<keyword evidence="1" id="KW-0472">Membrane</keyword>
<gene>
    <name evidence="2" type="ORF">SAMN05192542_111151</name>
</gene>
<keyword evidence="3" id="KW-1185">Reference proteome</keyword>
<name>A0A1H7S8S0_9BURK</name>
<dbReference type="STRING" id="416943.SAMN05445871_3411"/>
<keyword evidence="1" id="KW-1133">Transmembrane helix</keyword>
<dbReference type="AlphaFoldDB" id="A0A1H7S8S0"/>
<dbReference type="RefSeq" id="WP_090547213.1">
    <property type="nucleotide sequence ID" value="NZ_FNSR01000002.1"/>
</dbReference>
<evidence type="ECO:0000313" key="2">
    <source>
        <dbReference type="EMBL" id="SEL68873.1"/>
    </source>
</evidence>
<accession>A0A1H7S8S0</accession>
<protein>
    <submittedName>
        <fullName evidence="2">Superinfection immunity protein</fullName>
    </submittedName>
</protein>
<evidence type="ECO:0000256" key="1">
    <source>
        <dbReference type="SAM" id="Phobius"/>
    </source>
</evidence>
<evidence type="ECO:0000313" key="3">
    <source>
        <dbReference type="Proteomes" id="UP000199120"/>
    </source>
</evidence>
<dbReference type="InterPro" id="IPR016410">
    <property type="entry name" value="Phage_imm"/>
</dbReference>
<feature type="transmembrane region" description="Helical" evidence="1">
    <location>
        <begin position="6"/>
        <end position="26"/>
    </location>
</feature>
<proteinExistence type="predicted"/>
<dbReference type="Pfam" id="PF14373">
    <property type="entry name" value="Imm_superinfect"/>
    <property type="match status" value="1"/>
</dbReference>